<dbReference type="SUPFAM" id="SSF56300">
    <property type="entry name" value="Metallo-dependent phosphatases"/>
    <property type="match status" value="1"/>
</dbReference>
<dbReference type="GO" id="GO:0005737">
    <property type="term" value="C:cytoplasm"/>
    <property type="evidence" value="ECO:0007669"/>
    <property type="project" value="TreeGrafter"/>
</dbReference>
<sequence>MNYVNEVRSIAREIFISDIHGQFEAFTSLLAKLDYQPAEDVLYLLGDYIDRGPQSNEVIEYLLELKETAGSNITFLKGNHEAMMLDAFENEDKSNVGLWFENGGRETIKSYIGDDLISSPFDEIEHAIRRDYPDHLEFIKNLQLYEETTDHILVHAGIDPFLENWKQASEHTFVWTRSPFLESNHAAGKTVVFGHTPTLTLHEDASVWFQSDKIGIDGGAGFQKQLNALIYEDEAYSTVSVPVEVG</sequence>
<accession>A0A3R9QRE9</accession>
<dbReference type="PRINTS" id="PR00114">
    <property type="entry name" value="STPHPHTASE"/>
</dbReference>
<dbReference type="Pfam" id="PF00149">
    <property type="entry name" value="Metallophos"/>
    <property type="match status" value="1"/>
</dbReference>
<comment type="caution">
    <text evidence="2">The sequence shown here is derived from an EMBL/GenBank/DDBJ whole genome shotgun (WGS) entry which is preliminary data.</text>
</comment>
<dbReference type="GO" id="GO:0016791">
    <property type="term" value="F:phosphatase activity"/>
    <property type="evidence" value="ECO:0007669"/>
    <property type="project" value="TreeGrafter"/>
</dbReference>
<evidence type="ECO:0000313" key="2">
    <source>
        <dbReference type="EMBL" id="RSL31757.1"/>
    </source>
</evidence>
<protein>
    <submittedName>
        <fullName evidence="2">Serine/threonine protein phosphatase</fullName>
    </submittedName>
</protein>
<name>A0A3R9QRE9_9BACI</name>
<organism evidence="2 3">
    <name type="scientific">Salibacterium salarium</name>
    <dbReference type="NCBI Taxonomy" id="284579"/>
    <lineage>
        <taxon>Bacteria</taxon>
        <taxon>Bacillati</taxon>
        <taxon>Bacillota</taxon>
        <taxon>Bacilli</taxon>
        <taxon>Bacillales</taxon>
        <taxon>Bacillaceae</taxon>
    </lineage>
</organism>
<dbReference type="PANTHER" id="PTHR42850:SF4">
    <property type="entry name" value="ZINC-DEPENDENT ENDOPOLYPHOSPHATASE"/>
    <property type="match status" value="1"/>
</dbReference>
<dbReference type="EMBL" id="RBVX01000021">
    <property type="protein sequence ID" value="RSL31757.1"/>
    <property type="molecule type" value="Genomic_DNA"/>
</dbReference>
<dbReference type="InterPro" id="IPR050126">
    <property type="entry name" value="Ap4A_hydrolase"/>
</dbReference>
<dbReference type="PANTHER" id="PTHR42850">
    <property type="entry name" value="METALLOPHOSPHOESTERASE"/>
    <property type="match status" value="1"/>
</dbReference>
<dbReference type="GO" id="GO:0110154">
    <property type="term" value="P:RNA decapping"/>
    <property type="evidence" value="ECO:0007669"/>
    <property type="project" value="TreeGrafter"/>
</dbReference>
<dbReference type="InterPro" id="IPR004843">
    <property type="entry name" value="Calcineurin-like_PHP"/>
</dbReference>
<dbReference type="CDD" id="cd00144">
    <property type="entry name" value="MPP_PPP_family"/>
    <property type="match status" value="1"/>
</dbReference>
<evidence type="ECO:0000259" key="1">
    <source>
        <dbReference type="PROSITE" id="PS00125"/>
    </source>
</evidence>
<feature type="domain" description="Serine/threonine specific protein phosphatases" evidence="1">
    <location>
        <begin position="76"/>
        <end position="81"/>
    </location>
</feature>
<dbReference type="GO" id="GO:0008803">
    <property type="term" value="F:bis(5'-nucleosyl)-tetraphosphatase (symmetrical) activity"/>
    <property type="evidence" value="ECO:0007669"/>
    <property type="project" value="TreeGrafter"/>
</dbReference>
<reference evidence="2 3" key="1">
    <citation type="submission" date="2018-10" db="EMBL/GenBank/DDBJ databases">
        <title>Draft genome sequence of Bacillus salarius IM0101, isolated from a hypersaline soil in Inner Mongolia, China.</title>
        <authorList>
            <person name="Yamprayoonswat W."/>
            <person name="Boonvisut S."/>
            <person name="Jumpathong W."/>
            <person name="Sittihan S."/>
            <person name="Ruangsuj P."/>
            <person name="Wanthongcharoen S."/>
            <person name="Thongpramul N."/>
            <person name="Pimmason S."/>
            <person name="Yu B."/>
            <person name="Yasawong M."/>
        </authorList>
    </citation>
    <scope>NUCLEOTIDE SEQUENCE [LARGE SCALE GENOMIC DNA]</scope>
    <source>
        <strain evidence="2 3">IM0101</strain>
    </source>
</reference>
<dbReference type="Gene3D" id="3.60.21.10">
    <property type="match status" value="1"/>
</dbReference>
<dbReference type="InterPro" id="IPR029052">
    <property type="entry name" value="Metallo-depent_PP-like"/>
</dbReference>
<dbReference type="OrthoDB" id="384253at2"/>
<dbReference type="InterPro" id="IPR006186">
    <property type="entry name" value="Ser/Thr-sp_prot-phosphatase"/>
</dbReference>
<dbReference type="AlphaFoldDB" id="A0A3R9QRE9"/>
<dbReference type="PROSITE" id="PS00125">
    <property type="entry name" value="SER_THR_PHOSPHATASE"/>
    <property type="match status" value="1"/>
</dbReference>
<keyword evidence="3" id="KW-1185">Reference proteome</keyword>
<dbReference type="Proteomes" id="UP000275076">
    <property type="component" value="Unassembled WGS sequence"/>
</dbReference>
<gene>
    <name evidence="2" type="ORF">D7Z54_19205</name>
</gene>
<proteinExistence type="predicted"/>
<evidence type="ECO:0000313" key="3">
    <source>
        <dbReference type="Proteomes" id="UP000275076"/>
    </source>
</evidence>